<accession>A0A2G5ETR6</accession>
<evidence type="ECO:0000256" key="1">
    <source>
        <dbReference type="SAM" id="SignalP"/>
    </source>
</evidence>
<keyword evidence="1" id="KW-0732">Signal</keyword>
<dbReference type="Gene3D" id="3.40.50.1820">
    <property type="entry name" value="alpha/beta hydrolase"/>
    <property type="match status" value="1"/>
</dbReference>
<proteinExistence type="predicted"/>
<gene>
    <name evidence="3" type="ORF">AQUCO_00400116v1</name>
</gene>
<dbReference type="InterPro" id="IPR029058">
    <property type="entry name" value="AB_hydrolase_fold"/>
</dbReference>
<protein>
    <recommendedName>
        <fullName evidence="2">AB hydrolase-1 domain-containing protein</fullName>
    </recommendedName>
</protein>
<name>A0A2G5ETR6_AQUCA</name>
<feature type="signal peptide" evidence="1">
    <location>
        <begin position="1"/>
        <end position="23"/>
    </location>
</feature>
<keyword evidence="4" id="KW-1185">Reference proteome</keyword>
<dbReference type="SUPFAM" id="SSF53474">
    <property type="entry name" value="alpha/beta-Hydrolases"/>
    <property type="match status" value="1"/>
</dbReference>
<dbReference type="PANTHER" id="PTHR45763:SF21">
    <property type="entry name" value="ALPHA_BETA-HYDROLASES SUPERFAMILY PROTEIN"/>
    <property type="match status" value="1"/>
</dbReference>
<dbReference type="InParanoid" id="A0A2G5ETR6"/>
<reference evidence="3 4" key="1">
    <citation type="submission" date="2017-09" db="EMBL/GenBank/DDBJ databases">
        <title>WGS assembly of Aquilegia coerulea Goldsmith.</title>
        <authorList>
            <person name="Hodges S."/>
            <person name="Kramer E."/>
            <person name="Nordborg M."/>
            <person name="Tomkins J."/>
            <person name="Borevitz J."/>
            <person name="Derieg N."/>
            <person name="Yan J."/>
            <person name="Mihaltcheva S."/>
            <person name="Hayes R.D."/>
            <person name="Rokhsar D."/>
        </authorList>
    </citation>
    <scope>NUCLEOTIDE SEQUENCE [LARGE SCALE GENOMIC DNA]</scope>
    <source>
        <strain evidence="4">cv. Goldsmith</strain>
    </source>
</reference>
<organism evidence="3 4">
    <name type="scientific">Aquilegia coerulea</name>
    <name type="common">Rocky mountain columbine</name>
    <dbReference type="NCBI Taxonomy" id="218851"/>
    <lineage>
        <taxon>Eukaryota</taxon>
        <taxon>Viridiplantae</taxon>
        <taxon>Streptophyta</taxon>
        <taxon>Embryophyta</taxon>
        <taxon>Tracheophyta</taxon>
        <taxon>Spermatophyta</taxon>
        <taxon>Magnoliopsida</taxon>
        <taxon>Ranunculales</taxon>
        <taxon>Ranunculaceae</taxon>
        <taxon>Thalictroideae</taxon>
        <taxon>Aquilegia</taxon>
    </lineage>
</organism>
<dbReference type="PANTHER" id="PTHR45763">
    <property type="entry name" value="HYDROLASE, ALPHA/BETA FOLD FAMILY PROTEIN, EXPRESSED-RELATED"/>
    <property type="match status" value="1"/>
</dbReference>
<evidence type="ECO:0000259" key="2">
    <source>
        <dbReference type="Pfam" id="PF00561"/>
    </source>
</evidence>
<dbReference type="FunFam" id="3.40.50.1820:FF:000270">
    <property type="entry name" value="Alpha/beta-Hydrolases superfamily protein"/>
    <property type="match status" value="1"/>
</dbReference>
<dbReference type="OrthoDB" id="294702at2759"/>
<dbReference type="Proteomes" id="UP000230069">
    <property type="component" value="Unassembled WGS sequence"/>
</dbReference>
<feature type="domain" description="AB hydrolase-1" evidence="2">
    <location>
        <begin position="66"/>
        <end position="323"/>
    </location>
</feature>
<evidence type="ECO:0000313" key="3">
    <source>
        <dbReference type="EMBL" id="PIA59037.1"/>
    </source>
</evidence>
<dbReference type="EMBL" id="KZ305021">
    <property type="protein sequence ID" value="PIA59037.1"/>
    <property type="molecule type" value="Genomic_DNA"/>
</dbReference>
<dbReference type="InterPro" id="IPR000073">
    <property type="entry name" value="AB_hydrolase_1"/>
</dbReference>
<feature type="chain" id="PRO_5013599506" description="AB hydrolase-1 domain-containing protein" evidence="1">
    <location>
        <begin position="24"/>
        <end position="344"/>
    </location>
</feature>
<dbReference type="Pfam" id="PF00561">
    <property type="entry name" value="Abhydrolase_1"/>
    <property type="match status" value="1"/>
</dbReference>
<dbReference type="AlphaFoldDB" id="A0A2G5ETR6"/>
<evidence type="ECO:0000313" key="4">
    <source>
        <dbReference type="Proteomes" id="UP000230069"/>
    </source>
</evidence>
<sequence>MFSKITVLLVAGFLGWAYKATEPSPPKICGSPGGPPVTALRIKLRDGRHLAYVERGVAKEVAKYKIITVHGICTSKDLVMPASQELMEDLGIYMLAFDRAGYGESDPHPKRSVKSEVLDLQELADQLELGQKFYVIGTSLGGCFTWGCLKYIPHRIAGAALLSPVVNHWWPSLPSSLSKEVFRRQHLRNQWNIRLAHYVPRFYSWFIQRFYARSGVVLMDPATFSAKDKEILKQMSRTKWKGQDKVMQQGEFESLHRDILVGFGDWGFDPLDLNNPFEHNESSVHIWQGDEDRMVSVILQRYVSERLPWIKYHEVPRAGHILAHTDNLFDVILRELLIGNKEPS</sequence>
<dbReference type="STRING" id="218851.A0A2G5ETR6"/>